<evidence type="ECO:0000259" key="1">
    <source>
        <dbReference type="Pfam" id="PF12680"/>
    </source>
</evidence>
<dbReference type="Proteomes" id="UP001268651">
    <property type="component" value="Unassembled WGS sequence"/>
</dbReference>
<protein>
    <submittedName>
        <fullName evidence="2">Nuclear transport factor 2 family protein</fullName>
    </submittedName>
</protein>
<reference evidence="2 3" key="1">
    <citation type="submission" date="2023-10" db="EMBL/GenBank/DDBJ databases">
        <title>Marimonas sp. nov. isolated from tidal mud flat.</title>
        <authorList>
            <person name="Jaincy N.J."/>
            <person name="Srinivasan S."/>
            <person name="Lee S.-S."/>
        </authorList>
    </citation>
    <scope>NUCLEOTIDE SEQUENCE [LARGE SCALE GENOMIC DNA]</scope>
    <source>
        <strain evidence="2 3">MJ-SS3</strain>
    </source>
</reference>
<proteinExistence type="predicted"/>
<dbReference type="SUPFAM" id="SSF54427">
    <property type="entry name" value="NTF2-like"/>
    <property type="match status" value="2"/>
</dbReference>
<dbReference type="EMBL" id="JAWHTF010000004">
    <property type="protein sequence ID" value="MDU8886338.1"/>
    <property type="molecule type" value="Genomic_DNA"/>
</dbReference>
<sequence>MKKSVIIFMMMGTMIMYSQKKKNGIVYNEHPGIVAVEAMQQADMSGDADKVATYLADNFKSFDGTNRNKDVEGTNKEEYLDWVKNRKDWVSYMSITRQNGAYPDAIKYDDDDGLWVQTWDYIRGIHNTTGVKIDMPIHRLYYLNAEGKIVTMIDYSANVGREIRQSFNPRTNGTIYDHHENINKVRRMMGALEHGDVDKAFSFFTDDATFSNLDMAPGESNTVAEEKEGFKKMIENWTIESVDVQGYPDYLDYELGNAKVVQSWWNVRLTRKSDGKKVVLPLMLTHDFNDEGMITNENGYYTTDSMRD</sequence>
<feature type="domain" description="SnoaL-like" evidence="1">
    <location>
        <begin position="185"/>
        <end position="295"/>
    </location>
</feature>
<keyword evidence="3" id="KW-1185">Reference proteome</keyword>
<dbReference type="RefSeq" id="WP_316662339.1">
    <property type="nucleotide sequence ID" value="NZ_JAWHTF010000004.1"/>
</dbReference>
<dbReference type="Gene3D" id="3.10.450.50">
    <property type="match status" value="1"/>
</dbReference>
<organism evidence="2 3">
    <name type="scientific">Gilvirhabdus luticola</name>
    <dbReference type="NCBI Taxonomy" id="3079858"/>
    <lineage>
        <taxon>Bacteria</taxon>
        <taxon>Pseudomonadati</taxon>
        <taxon>Bacteroidota</taxon>
        <taxon>Flavobacteriia</taxon>
        <taxon>Flavobacteriales</taxon>
        <taxon>Flavobacteriaceae</taxon>
        <taxon>Gilvirhabdus</taxon>
    </lineage>
</organism>
<evidence type="ECO:0000313" key="2">
    <source>
        <dbReference type="EMBL" id="MDU8886338.1"/>
    </source>
</evidence>
<name>A0ABU3U7F8_9FLAO</name>
<dbReference type="InterPro" id="IPR032710">
    <property type="entry name" value="NTF2-like_dom_sf"/>
</dbReference>
<evidence type="ECO:0000313" key="3">
    <source>
        <dbReference type="Proteomes" id="UP001268651"/>
    </source>
</evidence>
<accession>A0ABU3U7F8</accession>
<gene>
    <name evidence="2" type="ORF">RXV94_09215</name>
</gene>
<dbReference type="Pfam" id="PF12680">
    <property type="entry name" value="SnoaL_2"/>
    <property type="match status" value="1"/>
</dbReference>
<comment type="caution">
    <text evidence="2">The sequence shown here is derived from an EMBL/GenBank/DDBJ whole genome shotgun (WGS) entry which is preliminary data.</text>
</comment>
<dbReference type="InterPro" id="IPR037401">
    <property type="entry name" value="SnoaL-like"/>
</dbReference>